<keyword evidence="4" id="KW-1185">Reference proteome</keyword>
<accession>A0A5C5CCU2</accession>
<dbReference type="Proteomes" id="UP000313390">
    <property type="component" value="Unassembled WGS sequence"/>
</dbReference>
<proteinExistence type="predicted"/>
<reference evidence="2" key="2">
    <citation type="submission" date="2019-06" db="EMBL/GenBank/DDBJ databases">
        <authorList>
            <person name="Hu M."/>
        </authorList>
    </citation>
    <scope>NUCLEOTIDE SEQUENCE</scope>
    <source>
        <strain evidence="2">08RB2639</strain>
    </source>
</reference>
<evidence type="ECO:0000313" key="1">
    <source>
        <dbReference type="EMBL" id="MBB4096392.1"/>
    </source>
</evidence>
<gene>
    <name evidence="2" type="ORF">FIB18_24370</name>
    <name evidence="1" type="ORF">GGQ79_004959</name>
</gene>
<organism evidence="2 3">
    <name type="scientific">Brucella pecoris</name>
    <dbReference type="NCBI Taxonomy" id="867683"/>
    <lineage>
        <taxon>Bacteria</taxon>
        <taxon>Pseudomonadati</taxon>
        <taxon>Pseudomonadota</taxon>
        <taxon>Alphaproteobacteria</taxon>
        <taxon>Hyphomicrobiales</taxon>
        <taxon>Brucellaceae</taxon>
        <taxon>Brucella/Ochrobactrum group</taxon>
        <taxon>Brucella</taxon>
    </lineage>
</organism>
<evidence type="ECO:0000313" key="2">
    <source>
        <dbReference type="EMBL" id="TNV08616.1"/>
    </source>
</evidence>
<dbReference type="AlphaFoldDB" id="A0A5C5CCU2"/>
<evidence type="ECO:0000313" key="3">
    <source>
        <dbReference type="Proteomes" id="UP000313390"/>
    </source>
</evidence>
<evidence type="ECO:0000313" key="4">
    <source>
        <dbReference type="Proteomes" id="UP000553980"/>
    </source>
</evidence>
<reference evidence="1 4" key="3">
    <citation type="submission" date="2020-08" db="EMBL/GenBank/DDBJ databases">
        <title>Genomic Encyclopedia of Type Strains, Phase IV (KMG-IV): sequencing the most valuable type-strain genomes for metagenomic binning, comparative biology and taxonomic classification.</title>
        <authorList>
            <person name="Goeker M."/>
        </authorList>
    </citation>
    <scope>NUCLEOTIDE SEQUENCE [LARGE SCALE GENOMIC DNA]</scope>
    <source>
        <strain evidence="1 4">DSM 23868</strain>
    </source>
</reference>
<comment type="caution">
    <text evidence="2">The sequence shown here is derived from an EMBL/GenBank/DDBJ whole genome shotgun (WGS) entry which is preliminary data.</text>
</comment>
<dbReference type="EMBL" id="VEWK01000037">
    <property type="protein sequence ID" value="TNV08616.1"/>
    <property type="molecule type" value="Genomic_DNA"/>
</dbReference>
<dbReference type="EMBL" id="JACIEX010000035">
    <property type="protein sequence ID" value="MBB4096392.1"/>
    <property type="molecule type" value="Genomic_DNA"/>
</dbReference>
<dbReference type="Proteomes" id="UP000553980">
    <property type="component" value="Unassembled WGS sequence"/>
</dbReference>
<sequence>MAYNVARRLKASRGLALRIQLQSLDFGARKIQIEADLSNAGTEQHDNTSVVSQHIAKSPIFFFFIETTCPPPIIVNFAPRPS</sequence>
<name>A0A5C5CCU2_9HYPH</name>
<reference evidence="2 3" key="1">
    <citation type="journal article" date="2011" name="Int. J. Syst. Evol. Microbiol.">
        <title>Ochrobactrum pecoris sp. nov., isolated from farm animals.</title>
        <authorList>
            <person name="Kampfer P."/>
            <person name="Huber B."/>
            <person name="Busse H.J."/>
            <person name="Scholz H.C."/>
            <person name="Tomaso H."/>
            <person name="Hotzel H."/>
            <person name="Melzer F."/>
        </authorList>
    </citation>
    <scope>NUCLEOTIDE SEQUENCE [LARGE SCALE GENOMIC DNA]</scope>
    <source>
        <strain evidence="2 3">08RB2639</strain>
    </source>
</reference>
<protein>
    <submittedName>
        <fullName evidence="2">Uncharacterized protein</fullName>
    </submittedName>
</protein>